<evidence type="ECO:0000313" key="1">
    <source>
        <dbReference type="EMBL" id="TNN86207.1"/>
    </source>
</evidence>
<name>A0A4Z2J856_9TELE</name>
<protein>
    <submittedName>
        <fullName evidence="1">Uncharacterized protein</fullName>
    </submittedName>
</protein>
<reference evidence="1 2" key="1">
    <citation type="submission" date="2019-03" db="EMBL/GenBank/DDBJ databases">
        <title>First draft genome of Liparis tanakae, snailfish: a comprehensive survey of snailfish specific genes.</title>
        <authorList>
            <person name="Kim W."/>
            <person name="Song I."/>
            <person name="Jeong J.-H."/>
            <person name="Kim D."/>
            <person name="Kim S."/>
            <person name="Ryu S."/>
            <person name="Song J.Y."/>
            <person name="Lee S.K."/>
        </authorList>
    </citation>
    <scope>NUCLEOTIDE SEQUENCE [LARGE SCALE GENOMIC DNA]</scope>
    <source>
        <tissue evidence="1">Muscle</tissue>
    </source>
</reference>
<sequence>MPTSLPPILPVSVTGIPEKPWRVLASNTSPTVCRGLITTGAALLVLTAMAMAIDDSVTVSMGDEIRGVFRVIFLVNAEDQRVGFPVDRVSKTLCYGHHLGHVLDQRRPVVINKPLLHELQQLCGPFFPHLVEYLTRRSVPDGDLQLHESKGSAYNEDMHDHLTAELTV</sequence>
<organism evidence="1 2">
    <name type="scientific">Liparis tanakae</name>
    <name type="common">Tanaka's snailfish</name>
    <dbReference type="NCBI Taxonomy" id="230148"/>
    <lineage>
        <taxon>Eukaryota</taxon>
        <taxon>Metazoa</taxon>
        <taxon>Chordata</taxon>
        <taxon>Craniata</taxon>
        <taxon>Vertebrata</taxon>
        <taxon>Euteleostomi</taxon>
        <taxon>Actinopterygii</taxon>
        <taxon>Neopterygii</taxon>
        <taxon>Teleostei</taxon>
        <taxon>Neoteleostei</taxon>
        <taxon>Acanthomorphata</taxon>
        <taxon>Eupercaria</taxon>
        <taxon>Perciformes</taxon>
        <taxon>Cottioidei</taxon>
        <taxon>Cottales</taxon>
        <taxon>Liparidae</taxon>
        <taxon>Liparis</taxon>
    </lineage>
</organism>
<dbReference type="AlphaFoldDB" id="A0A4Z2J856"/>
<dbReference type="EMBL" id="SRLO01000017">
    <property type="protein sequence ID" value="TNN86207.1"/>
    <property type="molecule type" value="Genomic_DNA"/>
</dbReference>
<proteinExistence type="predicted"/>
<keyword evidence="2" id="KW-1185">Reference proteome</keyword>
<evidence type="ECO:0000313" key="2">
    <source>
        <dbReference type="Proteomes" id="UP000314294"/>
    </source>
</evidence>
<accession>A0A4Z2J856</accession>
<dbReference type="Proteomes" id="UP000314294">
    <property type="component" value="Unassembled WGS sequence"/>
</dbReference>
<comment type="caution">
    <text evidence="1">The sequence shown here is derived from an EMBL/GenBank/DDBJ whole genome shotgun (WGS) entry which is preliminary data.</text>
</comment>
<gene>
    <name evidence="1" type="ORF">EYF80_003624</name>
</gene>